<keyword evidence="1" id="KW-0732">Signal</keyword>
<evidence type="ECO:0000313" key="2">
    <source>
        <dbReference type="EMBL" id="GAA4307945.1"/>
    </source>
</evidence>
<feature type="signal peptide" evidence="1">
    <location>
        <begin position="1"/>
        <end position="23"/>
    </location>
</feature>
<proteinExistence type="predicted"/>
<dbReference type="RefSeq" id="WP_344977831.1">
    <property type="nucleotide sequence ID" value="NZ_BAABFN010000002.1"/>
</dbReference>
<keyword evidence="3" id="KW-1185">Reference proteome</keyword>
<reference evidence="3" key="1">
    <citation type="journal article" date="2019" name="Int. J. Syst. Evol. Microbiol.">
        <title>The Global Catalogue of Microorganisms (GCM) 10K type strain sequencing project: providing services to taxonomists for standard genome sequencing and annotation.</title>
        <authorList>
            <consortium name="The Broad Institute Genomics Platform"/>
            <consortium name="The Broad Institute Genome Sequencing Center for Infectious Disease"/>
            <person name="Wu L."/>
            <person name="Ma J."/>
        </authorList>
    </citation>
    <scope>NUCLEOTIDE SEQUENCE [LARGE SCALE GENOMIC DNA]</scope>
    <source>
        <strain evidence="3">JCM 17664</strain>
    </source>
</reference>
<comment type="caution">
    <text evidence="2">The sequence shown here is derived from an EMBL/GenBank/DDBJ whole genome shotgun (WGS) entry which is preliminary data.</text>
</comment>
<name>A0ABP8FNR9_9BACT</name>
<feature type="chain" id="PRO_5046022005" evidence="1">
    <location>
        <begin position="24"/>
        <end position="206"/>
    </location>
</feature>
<evidence type="ECO:0000256" key="1">
    <source>
        <dbReference type="SAM" id="SignalP"/>
    </source>
</evidence>
<dbReference type="Proteomes" id="UP001501207">
    <property type="component" value="Unassembled WGS sequence"/>
</dbReference>
<dbReference type="Pfam" id="PF14127">
    <property type="entry name" value="DUF4294"/>
    <property type="match status" value="1"/>
</dbReference>
<gene>
    <name evidence="2" type="ORF">GCM10023143_14970</name>
</gene>
<accession>A0ABP8FNR9</accession>
<protein>
    <submittedName>
        <fullName evidence="2">DUF4294 domain-containing protein</fullName>
    </submittedName>
</protein>
<organism evidence="2 3">
    <name type="scientific">Compostibacter hankyongensis</name>
    <dbReference type="NCBI Taxonomy" id="1007089"/>
    <lineage>
        <taxon>Bacteria</taxon>
        <taxon>Pseudomonadati</taxon>
        <taxon>Bacteroidota</taxon>
        <taxon>Chitinophagia</taxon>
        <taxon>Chitinophagales</taxon>
        <taxon>Chitinophagaceae</taxon>
        <taxon>Compostibacter</taxon>
    </lineage>
</organism>
<dbReference type="EMBL" id="BAABFN010000002">
    <property type="protein sequence ID" value="GAA4307945.1"/>
    <property type="molecule type" value="Genomic_DNA"/>
</dbReference>
<dbReference type="InterPro" id="IPR025636">
    <property type="entry name" value="DUF4294"/>
</dbReference>
<sequence length="206" mass="23830">MARLFVTIILLGCFCMAFEPAEAQRAATDSIPVSVIVEGGDSMLAATLPGVLIFDRLPRRWRQRQREWSRLRNAVYVTYPYAKAAASVLKDVDTHLATIHGKKERRAYLKEKEKELKAQFGSKLEDLSVYQGKVLIKLIYRETGDNCYNLIRELKGGFSARVWQTVAFFFGSNLKTPYDRQQDSDIENIVREMQTDPYFYYFGRYN</sequence>
<evidence type="ECO:0000313" key="3">
    <source>
        <dbReference type="Proteomes" id="UP001501207"/>
    </source>
</evidence>